<name>A0A5A7QBJ2_STRAF</name>
<dbReference type="Proteomes" id="UP000325081">
    <property type="component" value="Unassembled WGS sequence"/>
</dbReference>
<reference evidence="3" key="1">
    <citation type="journal article" date="2019" name="Curr. Biol.">
        <title>Genome Sequence of Striga asiatica Provides Insight into the Evolution of Plant Parasitism.</title>
        <authorList>
            <person name="Yoshida S."/>
            <person name="Kim S."/>
            <person name="Wafula E.K."/>
            <person name="Tanskanen J."/>
            <person name="Kim Y.M."/>
            <person name="Honaas L."/>
            <person name="Yang Z."/>
            <person name="Spallek T."/>
            <person name="Conn C.E."/>
            <person name="Ichihashi Y."/>
            <person name="Cheong K."/>
            <person name="Cui S."/>
            <person name="Der J.P."/>
            <person name="Gundlach H."/>
            <person name="Jiao Y."/>
            <person name="Hori C."/>
            <person name="Ishida J.K."/>
            <person name="Kasahara H."/>
            <person name="Kiba T."/>
            <person name="Kim M.S."/>
            <person name="Koo N."/>
            <person name="Laohavisit A."/>
            <person name="Lee Y.H."/>
            <person name="Lumba S."/>
            <person name="McCourt P."/>
            <person name="Mortimer J.C."/>
            <person name="Mutuku J.M."/>
            <person name="Nomura T."/>
            <person name="Sasaki-Sekimoto Y."/>
            <person name="Seto Y."/>
            <person name="Wang Y."/>
            <person name="Wakatake T."/>
            <person name="Sakakibara H."/>
            <person name="Demura T."/>
            <person name="Yamaguchi S."/>
            <person name="Yoneyama K."/>
            <person name="Manabe R.I."/>
            <person name="Nelson D.C."/>
            <person name="Schulman A.H."/>
            <person name="Timko M.P."/>
            <person name="dePamphilis C.W."/>
            <person name="Choi D."/>
            <person name="Shirasu K."/>
        </authorList>
    </citation>
    <scope>NUCLEOTIDE SEQUENCE [LARGE SCALE GENOMIC DNA]</scope>
    <source>
        <strain evidence="3">cv. UVA1</strain>
    </source>
</reference>
<dbReference type="GO" id="GO:0008168">
    <property type="term" value="F:methyltransferase activity"/>
    <property type="evidence" value="ECO:0007669"/>
    <property type="project" value="UniProtKB-KW"/>
</dbReference>
<evidence type="ECO:0000313" key="3">
    <source>
        <dbReference type="Proteomes" id="UP000325081"/>
    </source>
</evidence>
<protein>
    <submittedName>
        <fullName evidence="2">S-adenosyl-L-methionine-dependentmethyltransferases superfamily protein</fullName>
    </submittedName>
</protein>
<evidence type="ECO:0000313" key="2">
    <source>
        <dbReference type="EMBL" id="GER42633.1"/>
    </source>
</evidence>
<keyword evidence="3" id="KW-1185">Reference proteome</keyword>
<organism evidence="2 3">
    <name type="scientific">Striga asiatica</name>
    <name type="common">Asiatic witchweed</name>
    <name type="synonym">Buchnera asiatica</name>
    <dbReference type="NCBI Taxonomy" id="4170"/>
    <lineage>
        <taxon>Eukaryota</taxon>
        <taxon>Viridiplantae</taxon>
        <taxon>Streptophyta</taxon>
        <taxon>Embryophyta</taxon>
        <taxon>Tracheophyta</taxon>
        <taxon>Spermatophyta</taxon>
        <taxon>Magnoliopsida</taxon>
        <taxon>eudicotyledons</taxon>
        <taxon>Gunneridae</taxon>
        <taxon>Pentapetalae</taxon>
        <taxon>asterids</taxon>
        <taxon>lamiids</taxon>
        <taxon>Lamiales</taxon>
        <taxon>Orobanchaceae</taxon>
        <taxon>Buchnereae</taxon>
        <taxon>Striga</taxon>
    </lineage>
</organism>
<dbReference type="EMBL" id="BKCP01006404">
    <property type="protein sequence ID" value="GER42633.1"/>
    <property type="molecule type" value="Genomic_DNA"/>
</dbReference>
<evidence type="ECO:0000256" key="1">
    <source>
        <dbReference type="SAM" id="MobiDB-lite"/>
    </source>
</evidence>
<accession>A0A5A7QBJ2</accession>
<keyword evidence="2" id="KW-0808">Transferase</keyword>
<keyword evidence="2" id="KW-0489">Methyltransferase</keyword>
<dbReference type="GO" id="GO:0032259">
    <property type="term" value="P:methylation"/>
    <property type="evidence" value="ECO:0007669"/>
    <property type="project" value="UniProtKB-KW"/>
</dbReference>
<dbReference type="AlphaFoldDB" id="A0A5A7QBJ2"/>
<feature type="compositionally biased region" description="Polar residues" evidence="1">
    <location>
        <begin position="144"/>
        <end position="159"/>
    </location>
</feature>
<proteinExistence type="predicted"/>
<feature type="region of interest" description="Disordered" evidence="1">
    <location>
        <begin position="134"/>
        <end position="186"/>
    </location>
</feature>
<feature type="compositionally biased region" description="Basic and acidic residues" evidence="1">
    <location>
        <begin position="165"/>
        <end position="186"/>
    </location>
</feature>
<sequence length="186" mass="21544">MPRLEREATQDEFLYDDRWIKEVDNLFIDLLAESHLAGEWRHVRPGWNVFTYFRGVLVADVGVNFTVSEFQKRFDFLHNWMLRKHGLRHCVQSNVLTAPVVVWDDIFELYVFSLSSLTNEPLINGSIGNNVCHSRSTQEREASSEGSVNTHTRVSIQRQGSHHCAFPDHHVSRPHIHTKDLSDPPN</sequence>
<comment type="caution">
    <text evidence="2">The sequence shown here is derived from an EMBL/GenBank/DDBJ whole genome shotgun (WGS) entry which is preliminary data.</text>
</comment>
<gene>
    <name evidence="2" type="ORF">STAS_19438</name>
</gene>